<dbReference type="AlphaFoldDB" id="L9VX67"/>
<dbReference type="PANTHER" id="PTHR30590:SF2">
    <property type="entry name" value="INNER MEMBRANE PROTEIN"/>
    <property type="match status" value="1"/>
</dbReference>
<feature type="transmembrane region" description="Helical" evidence="2">
    <location>
        <begin position="137"/>
        <end position="153"/>
    </location>
</feature>
<feature type="transmembrane region" description="Helical" evidence="2">
    <location>
        <begin position="378"/>
        <end position="397"/>
    </location>
</feature>
<protein>
    <recommendedName>
        <fullName evidence="3">DUF418 domain-containing protein</fullName>
    </recommendedName>
</protein>
<evidence type="ECO:0000256" key="2">
    <source>
        <dbReference type="SAM" id="Phobius"/>
    </source>
</evidence>
<accession>L9VX67</accession>
<feature type="transmembrane region" description="Helical" evidence="2">
    <location>
        <begin position="240"/>
        <end position="260"/>
    </location>
</feature>
<dbReference type="PATRIC" id="fig|1230460.4.peg.3332"/>
<feature type="transmembrane region" description="Helical" evidence="2">
    <location>
        <begin position="113"/>
        <end position="131"/>
    </location>
</feature>
<gene>
    <name evidence="4" type="ORF">C495_16375</name>
</gene>
<feature type="transmembrane region" description="Helical" evidence="2">
    <location>
        <begin position="351"/>
        <end position="372"/>
    </location>
</feature>
<dbReference type="EMBL" id="AOHX01000051">
    <property type="protein sequence ID" value="ELY41602.1"/>
    <property type="molecule type" value="Genomic_DNA"/>
</dbReference>
<reference evidence="4 5" key="1">
    <citation type="journal article" date="2014" name="PLoS Genet.">
        <title>Phylogenetically driven sequencing of extremely halophilic archaea reveals strategies for static and dynamic osmo-response.</title>
        <authorList>
            <person name="Becker E.A."/>
            <person name="Seitzer P.M."/>
            <person name="Tritt A."/>
            <person name="Larsen D."/>
            <person name="Krusor M."/>
            <person name="Yao A.I."/>
            <person name="Wu D."/>
            <person name="Madern D."/>
            <person name="Eisen J.A."/>
            <person name="Darling A.E."/>
            <person name="Facciotti M.T."/>
        </authorList>
    </citation>
    <scope>NUCLEOTIDE SEQUENCE [LARGE SCALE GENOMIC DNA]</scope>
    <source>
        <strain evidence="4 5">JCM 14089</strain>
    </source>
</reference>
<name>L9VX67_9EURY</name>
<dbReference type="InterPro" id="IPR007349">
    <property type="entry name" value="DUF418"/>
</dbReference>
<comment type="caution">
    <text evidence="4">The sequence shown here is derived from an EMBL/GenBank/DDBJ whole genome shotgun (WGS) entry which is preliminary data.</text>
</comment>
<dbReference type="eggNOG" id="arCOG06418">
    <property type="taxonomic scope" value="Archaea"/>
</dbReference>
<evidence type="ECO:0000256" key="1">
    <source>
        <dbReference type="SAM" id="MobiDB-lite"/>
    </source>
</evidence>
<feature type="transmembrane region" description="Helical" evidence="2">
    <location>
        <begin position="310"/>
        <end position="331"/>
    </location>
</feature>
<dbReference type="InterPro" id="IPR052529">
    <property type="entry name" value="Bact_Transport_Assoc"/>
</dbReference>
<feature type="transmembrane region" description="Helical" evidence="2">
    <location>
        <begin position="272"/>
        <end position="290"/>
    </location>
</feature>
<feature type="region of interest" description="Disordered" evidence="1">
    <location>
        <begin position="1"/>
        <end position="22"/>
    </location>
</feature>
<proteinExistence type="predicted"/>
<organism evidence="4 5">
    <name type="scientific">Natronorubrum sulfidifaciens JCM 14089</name>
    <dbReference type="NCBI Taxonomy" id="1230460"/>
    <lineage>
        <taxon>Archaea</taxon>
        <taxon>Methanobacteriati</taxon>
        <taxon>Methanobacteriota</taxon>
        <taxon>Stenosarchaea group</taxon>
        <taxon>Halobacteria</taxon>
        <taxon>Halobacteriales</taxon>
        <taxon>Natrialbaceae</taxon>
        <taxon>Natronorubrum</taxon>
    </lineage>
</organism>
<feature type="transmembrane region" description="Helical" evidence="2">
    <location>
        <begin position="84"/>
        <end position="101"/>
    </location>
</feature>
<feature type="transmembrane region" description="Helical" evidence="2">
    <location>
        <begin position="36"/>
        <end position="55"/>
    </location>
</feature>
<evidence type="ECO:0000313" key="4">
    <source>
        <dbReference type="EMBL" id="ELY41602.1"/>
    </source>
</evidence>
<dbReference type="OrthoDB" id="268997at2157"/>
<keyword evidence="2" id="KW-0472">Membrane</keyword>
<evidence type="ECO:0000259" key="3">
    <source>
        <dbReference type="Pfam" id="PF04235"/>
    </source>
</evidence>
<keyword evidence="2" id="KW-1133">Transmembrane helix</keyword>
<dbReference type="RefSeq" id="WP_008164843.1">
    <property type="nucleotide sequence ID" value="NZ_AOHX01000051.1"/>
</dbReference>
<keyword evidence="2" id="KW-0812">Transmembrane</keyword>
<dbReference type="Pfam" id="PF04235">
    <property type="entry name" value="DUF418"/>
    <property type="match status" value="1"/>
</dbReference>
<feature type="transmembrane region" description="Helical" evidence="2">
    <location>
        <begin position="160"/>
        <end position="184"/>
    </location>
</feature>
<feature type="domain" description="DUF418" evidence="3">
    <location>
        <begin position="254"/>
        <end position="415"/>
    </location>
</feature>
<sequence>MSNEPAEKPPAAPNVERAKPTDPSDRIVALDALRGFALLGILVINIWLFALPTVATFNPTLYGDFTGGNYVAWLISHVFFERKFVTLFTFMFGGGMVLFLESKARKGQPGRKLHLSRTFWLLVIGLGHAYLLWYGDILVFYALCGFIVVWVWRWRPVRQFILGIVLFSIPSVLYLLMGMGYLFLPAEGRAEIEAELLAAFGAEFSPEQEIEIYQGEWLDQVAHRTPVLFEYHTLGFLFELFWMLGGLMIVGMSLYKWGVLSNQRSTRFYKRVLVGAGGVGLALVLVGVWLREVFAWETVPVLTLAFQFNYWGSLLLATGYLAGIMLLCRWLQDGLVVQAFTAVGRTAFTNYLLQTVIATSIFYGHGLGLFGQLSLLELLGVVVLIWAIQIPLSMWWLGRFRYGPVEWVWRTLTYGQRQPIRREP</sequence>
<dbReference type="Proteomes" id="UP000011661">
    <property type="component" value="Unassembled WGS sequence"/>
</dbReference>
<dbReference type="PANTHER" id="PTHR30590">
    <property type="entry name" value="INNER MEMBRANE PROTEIN"/>
    <property type="match status" value="1"/>
</dbReference>
<evidence type="ECO:0000313" key="5">
    <source>
        <dbReference type="Proteomes" id="UP000011661"/>
    </source>
</evidence>
<keyword evidence="5" id="KW-1185">Reference proteome</keyword>